<feature type="transmembrane region" description="Helical" evidence="1">
    <location>
        <begin position="190"/>
        <end position="211"/>
    </location>
</feature>
<comment type="caution">
    <text evidence="2">The sequence shown here is derived from an EMBL/GenBank/DDBJ whole genome shotgun (WGS) entry which is preliminary data.</text>
</comment>
<dbReference type="RefSeq" id="WP_346230265.1">
    <property type="nucleotide sequence ID" value="NZ_JBDJAW010000049.1"/>
</dbReference>
<keyword evidence="1" id="KW-0472">Membrane</keyword>
<proteinExistence type="predicted"/>
<name>A0ABV0B0B9_9ACTN</name>
<evidence type="ECO:0000313" key="2">
    <source>
        <dbReference type="EMBL" id="MEN3540410.1"/>
    </source>
</evidence>
<feature type="transmembrane region" description="Helical" evidence="1">
    <location>
        <begin position="65"/>
        <end position="84"/>
    </location>
</feature>
<reference evidence="2 3" key="1">
    <citation type="submission" date="2024-05" db="EMBL/GenBank/DDBJ databases">
        <title>Microbispora sp.ZYX-F-249.</title>
        <authorList>
            <person name="Xie H."/>
        </authorList>
    </citation>
    <scope>NUCLEOTIDE SEQUENCE [LARGE SCALE GENOMIC DNA]</scope>
    <source>
        <strain evidence="2 3">ZYX-F-249</strain>
    </source>
</reference>
<sequence>MTTTNTGFGATGAPLRRLAGAALITAPVLMTGGMLTSPPQTGDSSSAYLSSLAGDFGLTVLSANLFHYAWVLIALGVPGALLLLRGRRGRGLTTAGVGLTMFGAMQMSGLLLSDWFTGAMPGVVPLGDAVRVFDQVTADPSLSAWRLSGVAGGVLLLPLVLAGLARAGVVGWWTVPVVALPYLAGPAVPVAGPVLALAAYAPLMLVGARLLRRSRSDVRTAEAAGSHDSSDRPVETGR</sequence>
<feature type="transmembrane region" description="Helical" evidence="1">
    <location>
        <begin position="167"/>
        <end position="184"/>
    </location>
</feature>
<accession>A0ABV0B0B9</accession>
<dbReference type="EMBL" id="JBDJAW010000049">
    <property type="protein sequence ID" value="MEN3540410.1"/>
    <property type="molecule type" value="Genomic_DNA"/>
</dbReference>
<dbReference type="Proteomes" id="UP001447516">
    <property type="component" value="Unassembled WGS sequence"/>
</dbReference>
<protein>
    <recommendedName>
        <fullName evidence="4">DUF4386 family protein</fullName>
    </recommendedName>
</protein>
<keyword evidence="1" id="KW-1133">Transmembrane helix</keyword>
<keyword evidence="3" id="KW-1185">Reference proteome</keyword>
<gene>
    <name evidence="2" type="ORF">AAH991_35230</name>
</gene>
<organism evidence="2 3">
    <name type="scientific">Microbispora maris</name>
    <dbReference type="NCBI Taxonomy" id="3144104"/>
    <lineage>
        <taxon>Bacteria</taxon>
        <taxon>Bacillati</taxon>
        <taxon>Actinomycetota</taxon>
        <taxon>Actinomycetes</taxon>
        <taxon>Streptosporangiales</taxon>
        <taxon>Streptosporangiaceae</taxon>
        <taxon>Microbispora</taxon>
    </lineage>
</organism>
<feature type="transmembrane region" description="Helical" evidence="1">
    <location>
        <begin position="143"/>
        <end position="160"/>
    </location>
</feature>
<evidence type="ECO:0008006" key="4">
    <source>
        <dbReference type="Google" id="ProtNLM"/>
    </source>
</evidence>
<keyword evidence="1" id="KW-0812">Transmembrane</keyword>
<evidence type="ECO:0000256" key="1">
    <source>
        <dbReference type="SAM" id="Phobius"/>
    </source>
</evidence>
<evidence type="ECO:0000313" key="3">
    <source>
        <dbReference type="Proteomes" id="UP001447516"/>
    </source>
</evidence>
<feature type="transmembrane region" description="Helical" evidence="1">
    <location>
        <begin position="91"/>
        <end position="112"/>
    </location>
</feature>